<evidence type="ECO:0000256" key="7">
    <source>
        <dbReference type="ARBA" id="ARBA00042722"/>
    </source>
</evidence>
<feature type="binding site" evidence="12">
    <location>
        <position position="85"/>
    </location>
    <ligand>
        <name>Mg(2+)</name>
        <dbReference type="ChEBI" id="CHEBI:18420"/>
        <label>1</label>
    </ligand>
</feature>
<feature type="binding site" evidence="12">
    <location>
        <position position="305"/>
    </location>
    <ligand>
        <name>Mg(2+)</name>
        <dbReference type="ChEBI" id="CHEBI:18420"/>
        <label>2</label>
    </ligand>
</feature>
<feature type="region of interest" description="Disordered" evidence="13">
    <location>
        <begin position="1"/>
        <end position="33"/>
    </location>
</feature>
<dbReference type="InterPro" id="IPR050792">
    <property type="entry name" value="ADP-ribosylglycohydrolase"/>
</dbReference>
<dbReference type="EC" id="3.2.1.143" evidence="2"/>
<reference evidence="14 15" key="1">
    <citation type="submission" date="2015-06" db="EMBL/GenBank/DDBJ databases">
        <title>Draft genome of the ant-associated black yeast Phialophora attae CBS 131958.</title>
        <authorList>
            <person name="Moreno L.F."/>
            <person name="Stielow B.J."/>
            <person name="de Hoog S."/>
            <person name="Vicente V.A."/>
            <person name="Weiss V.A."/>
            <person name="de Vries M."/>
            <person name="Cruz L.M."/>
            <person name="Souza E.M."/>
        </authorList>
    </citation>
    <scope>NUCLEOTIDE SEQUENCE [LARGE SCALE GENOMIC DNA]</scope>
    <source>
        <strain evidence="14 15">CBS 131958</strain>
    </source>
</reference>
<evidence type="ECO:0000313" key="14">
    <source>
        <dbReference type="EMBL" id="KPI43138.1"/>
    </source>
</evidence>
<dbReference type="Pfam" id="PF03747">
    <property type="entry name" value="ADP_ribosyl_GH"/>
    <property type="match status" value="1"/>
</dbReference>
<dbReference type="SUPFAM" id="SSF101478">
    <property type="entry name" value="ADP-ribosylglycohydrolase"/>
    <property type="match status" value="1"/>
</dbReference>
<protein>
    <recommendedName>
        <fullName evidence="4">ADP-ribosylhydrolase ARH3</fullName>
        <ecNumber evidence="2">3.2.1.143</ecNumber>
    </recommendedName>
    <alternativeName>
        <fullName evidence="5">ADP-ribose glycohydrolase ARH3</fullName>
    </alternativeName>
    <alternativeName>
        <fullName evidence="6">ADP-ribosylhydrolase 3</fullName>
    </alternativeName>
    <alternativeName>
        <fullName evidence="9">O-acetyl-ADP-ribose deacetylase ARH3</fullName>
    </alternativeName>
    <alternativeName>
        <fullName evidence="10">Poly(ADP-ribose) glycohydrolase ARH3</fullName>
    </alternativeName>
    <alternativeName>
        <fullName evidence="8">[Protein ADP-ribosylarginine] hydrolase-like protein 2</fullName>
    </alternativeName>
    <alternativeName>
        <fullName evidence="7">[Protein ADP-ribosylserine] hydrolase</fullName>
    </alternativeName>
</protein>
<dbReference type="EMBL" id="LFJN01000006">
    <property type="protein sequence ID" value="KPI43138.1"/>
    <property type="molecule type" value="Genomic_DNA"/>
</dbReference>
<gene>
    <name evidence="14" type="ORF">AB675_1845</name>
</gene>
<feature type="binding site" evidence="12">
    <location>
        <position position="307"/>
    </location>
    <ligand>
        <name>Mg(2+)</name>
        <dbReference type="ChEBI" id="CHEBI:18420"/>
        <label>1</label>
    </ligand>
</feature>
<keyword evidence="3 14" id="KW-0378">Hydrolase</keyword>
<dbReference type="PANTHER" id="PTHR16222">
    <property type="entry name" value="ADP-RIBOSYLGLYCOHYDROLASE"/>
    <property type="match status" value="1"/>
</dbReference>
<evidence type="ECO:0000256" key="13">
    <source>
        <dbReference type="SAM" id="MobiDB-lite"/>
    </source>
</evidence>
<sequence>MSNAQSSTDDAVQPSTDTSEVVNSTTQMKTPPSLASRLRGALYAHATLDALGAPLEFQWRGSFPLLTTMQPNSNFNLPAGCFTDDTSMALCLAHSLLSTDAYYVEDQARRYIRWWREGYCSSVGRCFDIGMGTAGTLRAWEGALEEGRSSEEVLEVIGKRWGGERFCGNGSLMRVLPVALLGFEGEAVEMERVAEATSRVTHPHVRCLLCCRLFVRLVGMALEGKRKEEMAAAVGDFVWEVKNSDDAFVKRFVEYGGLADWSNKSEDEISSSGYVLDSLEAALWAFFTTDTLREGAIKVVNLGDDADTVGAIHGGLAGVFYGEEAIPAEWLSEMKGFEMVREVADKIVERVGT</sequence>
<dbReference type="InterPro" id="IPR005502">
    <property type="entry name" value="Ribosyl_crysJ1"/>
</dbReference>
<dbReference type="RefSeq" id="XP_018003101.1">
    <property type="nucleotide sequence ID" value="XM_018141767.1"/>
</dbReference>
<keyword evidence="12" id="KW-0479">Metal-binding</keyword>
<organism evidence="14 15">
    <name type="scientific">Cyphellophora attinorum</name>
    <dbReference type="NCBI Taxonomy" id="1664694"/>
    <lineage>
        <taxon>Eukaryota</taxon>
        <taxon>Fungi</taxon>
        <taxon>Dikarya</taxon>
        <taxon>Ascomycota</taxon>
        <taxon>Pezizomycotina</taxon>
        <taxon>Eurotiomycetes</taxon>
        <taxon>Chaetothyriomycetidae</taxon>
        <taxon>Chaetothyriales</taxon>
        <taxon>Cyphellophoraceae</taxon>
        <taxon>Cyphellophora</taxon>
    </lineage>
</organism>
<evidence type="ECO:0000256" key="4">
    <source>
        <dbReference type="ARBA" id="ARBA00041057"/>
    </source>
</evidence>
<comment type="catalytic activity">
    <reaction evidence="11">
        <text>alpha-NAD(+) + H2O = ADP-D-ribose + nicotinamide + H(+)</text>
        <dbReference type="Rhea" id="RHEA:68792"/>
        <dbReference type="ChEBI" id="CHEBI:15377"/>
        <dbReference type="ChEBI" id="CHEBI:15378"/>
        <dbReference type="ChEBI" id="CHEBI:17154"/>
        <dbReference type="ChEBI" id="CHEBI:57967"/>
        <dbReference type="ChEBI" id="CHEBI:77017"/>
    </reaction>
</comment>
<dbReference type="PANTHER" id="PTHR16222:SF24">
    <property type="entry name" value="ADP-RIBOSYLHYDROLASE ARH3"/>
    <property type="match status" value="1"/>
</dbReference>
<dbReference type="GO" id="GO:0046872">
    <property type="term" value="F:metal ion binding"/>
    <property type="evidence" value="ECO:0007669"/>
    <property type="project" value="UniProtKB-KW"/>
</dbReference>
<evidence type="ECO:0000256" key="1">
    <source>
        <dbReference type="ARBA" id="ARBA00010702"/>
    </source>
</evidence>
<evidence type="ECO:0000256" key="9">
    <source>
        <dbReference type="ARBA" id="ARBA00043187"/>
    </source>
</evidence>
<feature type="compositionally biased region" description="Polar residues" evidence="13">
    <location>
        <begin position="1"/>
        <end position="30"/>
    </location>
</feature>
<evidence type="ECO:0000256" key="2">
    <source>
        <dbReference type="ARBA" id="ARBA00012255"/>
    </source>
</evidence>
<dbReference type="Proteomes" id="UP000038010">
    <property type="component" value="Unassembled WGS sequence"/>
</dbReference>
<evidence type="ECO:0000256" key="6">
    <source>
        <dbReference type="ARBA" id="ARBA00042471"/>
    </source>
</evidence>
<proteinExistence type="inferred from homology"/>
<dbReference type="VEuPathDB" id="FungiDB:AB675_1845"/>
<keyword evidence="12" id="KW-0460">Magnesium</keyword>
<dbReference type="STRING" id="1664694.A0A0N0NPU6"/>
<evidence type="ECO:0000256" key="12">
    <source>
        <dbReference type="PIRSR" id="PIRSR605502-1"/>
    </source>
</evidence>
<evidence type="ECO:0000256" key="5">
    <source>
        <dbReference type="ARBA" id="ARBA00042398"/>
    </source>
</evidence>
<dbReference type="OrthoDB" id="2021138at2759"/>
<comment type="similarity">
    <text evidence="1">Belongs to the ADP-ribosylglycohydrolase family.</text>
</comment>
<feature type="binding site" evidence="12">
    <location>
        <position position="308"/>
    </location>
    <ligand>
        <name>Mg(2+)</name>
        <dbReference type="ChEBI" id="CHEBI:18420"/>
        <label>1</label>
    </ligand>
</feature>
<name>A0A0N0NPU6_9EURO</name>
<accession>A0A0N0NPU6</accession>
<dbReference type="Gene3D" id="1.10.4080.10">
    <property type="entry name" value="ADP-ribosylation/Crystallin J1"/>
    <property type="match status" value="1"/>
</dbReference>
<dbReference type="GO" id="GO:0004649">
    <property type="term" value="F:poly(ADP-ribose) glycohydrolase activity"/>
    <property type="evidence" value="ECO:0007669"/>
    <property type="project" value="UniProtKB-EC"/>
</dbReference>
<evidence type="ECO:0000256" key="11">
    <source>
        <dbReference type="ARBA" id="ARBA00049015"/>
    </source>
</evidence>
<evidence type="ECO:0000256" key="3">
    <source>
        <dbReference type="ARBA" id="ARBA00022801"/>
    </source>
</evidence>
<feature type="binding site" evidence="12">
    <location>
        <position position="83"/>
    </location>
    <ligand>
        <name>Mg(2+)</name>
        <dbReference type="ChEBI" id="CHEBI:18420"/>
        <label>1</label>
    </ligand>
</feature>
<comment type="cofactor">
    <cofactor evidence="12">
        <name>Mg(2+)</name>
        <dbReference type="ChEBI" id="CHEBI:18420"/>
    </cofactor>
    <text evidence="12">Binds 2 magnesium ions per subunit.</text>
</comment>
<evidence type="ECO:0000256" key="8">
    <source>
        <dbReference type="ARBA" id="ARBA00042850"/>
    </source>
</evidence>
<dbReference type="GeneID" id="28733647"/>
<feature type="binding site" evidence="12">
    <location>
        <position position="84"/>
    </location>
    <ligand>
        <name>Mg(2+)</name>
        <dbReference type="ChEBI" id="CHEBI:18420"/>
        <label>1</label>
    </ligand>
</feature>
<dbReference type="InterPro" id="IPR036705">
    <property type="entry name" value="Ribosyl_crysJ1_sf"/>
</dbReference>
<comment type="caution">
    <text evidence="14">The sequence shown here is derived from an EMBL/GenBank/DDBJ whole genome shotgun (WGS) entry which is preliminary data.</text>
</comment>
<dbReference type="AlphaFoldDB" id="A0A0N0NPU6"/>
<evidence type="ECO:0000313" key="15">
    <source>
        <dbReference type="Proteomes" id="UP000038010"/>
    </source>
</evidence>
<evidence type="ECO:0000256" key="10">
    <source>
        <dbReference type="ARBA" id="ARBA00043193"/>
    </source>
</evidence>
<keyword evidence="15" id="KW-1185">Reference proteome</keyword>